<feature type="compositionally biased region" description="Basic and acidic residues" evidence="3">
    <location>
        <begin position="34"/>
        <end position="47"/>
    </location>
</feature>
<evidence type="ECO:0000256" key="3">
    <source>
        <dbReference type="SAM" id="MobiDB-lite"/>
    </source>
</evidence>
<reference evidence="4" key="1">
    <citation type="submission" date="2015-03" db="EMBL/GenBank/DDBJ databases">
        <title>A transcriptome of Araucaria cunninghamii, an australian fine timber species.</title>
        <authorList>
            <person name="Jing Yi C.J.Y."/>
            <person name="Yin San L.Y.S."/>
            <person name="Abdul Karim S.S."/>
            <person name="Wan Azmi N.N."/>
            <person name="Hercus R.R."/>
            <person name="Croft L.L."/>
        </authorList>
    </citation>
    <scope>NUCLEOTIDE SEQUENCE</scope>
    <source>
        <strain evidence="4">MI0301</strain>
        <tissue evidence="4">Leaf</tissue>
    </source>
</reference>
<dbReference type="AlphaFoldDB" id="A0A0D6RBB5"/>
<evidence type="ECO:0000313" key="4">
    <source>
        <dbReference type="EMBL" id="JAG99340.1"/>
    </source>
</evidence>
<dbReference type="EMBL" id="GCKF01000623">
    <property type="protein sequence ID" value="JAG99340.1"/>
    <property type="molecule type" value="Transcribed_RNA"/>
</dbReference>
<proteinExistence type="predicted"/>
<organism evidence="4">
    <name type="scientific">Araucaria cunninghamii</name>
    <name type="common">Hoop pine</name>
    <name type="synonym">Moreton Bay pine</name>
    <dbReference type="NCBI Taxonomy" id="56994"/>
    <lineage>
        <taxon>Eukaryota</taxon>
        <taxon>Viridiplantae</taxon>
        <taxon>Streptophyta</taxon>
        <taxon>Embryophyta</taxon>
        <taxon>Tracheophyta</taxon>
        <taxon>Spermatophyta</taxon>
        <taxon>Pinopsida</taxon>
        <taxon>Pinidae</taxon>
        <taxon>Conifers II</taxon>
        <taxon>Araucariales</taxon>
        <taxon>Araucariaceae</taxon>
        <taxon>Araucaria</taxon>
    </lineage>
</organism>
<dbReference type="SUPFAM" id="SSF53254">
    <property type="entry name" value="Phosphoglycerate mutase-like"/>
    <property type="match status" value="1"/>
</dbReference>
<accession>A0A0D6RBB5</accession>
<dbReference type="Gene3D" id="3.40.50.1240">
    <property type="entry name" value="Phosphoglycerate mutase-like"/>
    <property type="match status" value="2"/>
</dbReference>
<protein>
    <recommendedName>
        <fullName evidence="5">Phosphoglycerate mutase (2,3-diphosphoglycerate-dependent)</fullName>
    </recommendedName>
</protein>
<feature type="active site" description="Tele-phosphohistidine intermediate" evidence="1">
    <location>
        <position position="131"/>
    </location>
</feature>
<feature type="compositionally biased region" description="Polar residues" evidence="3">
    <location>
        <begin position="329"/>
        <end position="341"/>
    </location>
</feature>
<feature type="active site" description="Proton donor/acceptor" evidence="1">
    <location>
        <position position="211"/>
    </location>
</feature>
<dbReference type="InterPro" id="IPR013078">
    <property type="entry name" value="His_Pase_superF_clade-1"/>
</dbReference>
<dbReference type="InterPro" id="IPR029033">
    <property type="entry name" value="His_PPase_superfam"/>
</dbReference>
<sequence>MGQVQSSQEQGRGEEIAEEEEETSAVELEEEEEQRLKQEEERKKVLEQEPEVLPCHPSASPLSPQLSFSGSPYMGPSVRVWDPYNILTSGAMSSPTLSSPTSAHSVSMDHHHSRWVPIEEELITEVYLIRHAESSANERPELIGGRSPSATLTANGKRQARALGVFLKTQGITFTSVYSSPLERAKQTGLAICQELKISEDKLEFSESLTEMSQGQWEGCPRSEIYTLDMLNIIERYQPDFCAPGGESQRQVEYRMVEFLNSRVLRRAENSIQRNSGQYNRQFKGSASQNSLMQVHPVEDGDDAGVTQWELFNRQKQLGRRRSGKSRLQFVTTGDNESANDSSREGGSWRQSQEQNKQPTECVGIFTHGMAIKCLLRGLLGSNPLMTHRLCIDNTSMTVLWHSFRTGWQIQRVNDTSHLRLL</sequence>
<dbReference type="PANTHER" id="PTHR47927:SF2">
    <property type="entry name" value="PHOSPHOGLYCERATE MUTASE FAMILY PROTEIN"/>
    <property type="match status" value="1"/>
</dbReference>
<feature type="binding site" evidence="2">
    <location>
        <position position="184"/>
    </location>
    <ligand>
        <name>substrate</name>
    </ligand>
</feature>
<feature type="region of interest" description="Disordered" evidence="3">
    <location>
        <begin position="1"/>
        <end position="64"/>
    </location>
</feature>
<dbReference type="PANTHER" id="PTHR47927">
    <property type="entry name" value="PUTATIVE-RELATED"/>
    <property type="match status" value="1"/>
</dbReference>
<dbReference type="CDD" id="cd07067">
    <property type="entry name" value="HP_PGM_like"/>
    <property type="match status" value="1"/>
</dbReference>
<feature type="region of interest" description="Disordered" evidence="3">
    <location>
        <begin position="323"/>
        <end position="357"/>
    </location>
</feature>
<feature type="compositionally biased region" description="Acidic residues" evidence="3">
    <location>
        <begin position="16"/>
        <end position="33"/>
    </location>
</feature>
<feature type="binding site" evidence="2">
    <location>
        <begin position="130"/>
        <end position="137"/>
    </location>
    <ligand>
        <name>substrate</name>
    </ligand>
</feature>
<name>A0A0D6RBB5_ARACU</name>
<evidence type="ECO:0008006" key="5">
    <source>
        <dbReference type="Google" id="ProtNLM"/>
    </source>
</evidence>
<dbReference type="Pfam" id="PF00300">
    <property type="entry name" value="His_Phos_1"/>
    <property type="match status" value="2"/>
</dbReference>
<evidence type="ECO:0000256" key="1">
    <source>
        <dbReference type="PIRSR" id="PIRSR613078-1"/>
    </source>
</evidence>
<dbReference type="SMART" id="SM00855">
    <property type="entry name" value="PGAM"/>
    <property type="match status" value="1"/>
</dbReference>
<evidence type="ECO:0000256" key="2">
    <source>
        <dbReference type="PIRSR" id="PIRSR613078-2"/>
    </source>
</evidence>